<name>A0A9C6X989_FRAOC</name>
<evidence type="ECO:0000313" key="10">
    <source>
        <dbReference type="Proteomes" id="UP000504606"/>
    </source>
</evidence>
<evidence type="ECO:0000256" key="1">
    <source>
        <dbReference type="ARBA" id="ARBA00004651"/>
    </source>
</evidence>
<dbReference type="Proteomes" id="UP000504606">
    <property type="component" value="Unplaced"/>
</dbReference>
<feature type="region of interest" description="Disordered" evidence="8">
    <location>
        <begin position="1"/>
        <end position="41"/>
    </location>
</feature>
<evidence type="ECO:0000256" key="5">
    <source>
        <dbReference type="ARBA" id="ARBA00022989"/>
    </source>
</evidence>
<dbReference type="GO" id="GO:0050916">
    <property type="term" value="P:sensory perception of sweet taste"/>
    <property type="evidence" value="ECO:0007669"/>
    <property type="project" value="UniProtKB-ARBA"/>
</dbReference>
<gene>
    <name evidence="11" type="primary">LOC113206460</name>
</gene>
<keyword evidence="4 9" id="KW-0812">Transmembrane</keyword>
<dbReference type="GO" id="GO:0008527">
    <property type="term" value="F:taste receptor activity"/>
    <property type="evidence" value="ECO:0007669"/>
    <property type="project" value="InterPro"/>
</dbReference>
<feature type="transmembrane region" description="Helical" evidence="9">
    <location>
        <begin position="379"/>
        <end position="399"/>
    </location>
</feature>
<dbReference type="GO" id="GO:0005886">
    <property type="term" value="C:plasma membrane"/>
    <property type="evidence" value="ECO:0007669"/>
    <property type="project" value="UniProtKB-SubCell"/>
</dbReference>
<evidence type="ECO:0000256" key="3">
    <source>
        <dbReference type="ARBA" id="ARBA00022475"/>
    </source>
</evidence>
<comment type="similarity">
    <text evidence="2">Belongs to the insect chemoreceptor superfamily. Gustatory receptor (GR) family. Gr5a subfamily.</text>
</comment>
<keyword evidence="6 9" id="KW-0472">Membrane</keyword>
<evidence type="ECO:0000313" key="11">
    <source>
        <dbReference type="RefSeq" id="XP_052131462.1"/>
    </source>
</evidence>
<feature type="transmembrane region" description="Helical" evidence="9">
    <location>
        <begin position="211"/>
        <end position="236"/>
    </location>
</feature>
<dbReference type="AlphaFoldDB" id="A0A9C6X989"/>
<proteinExistence type="inferred from homology"/>
<feature type="transmembrane region" description="Helical" evidence="9">
    <location>
        <begin position="347"/>
        <end position="367"/>
    </location>
</feature>
<feature type="transmembrane region" description="Helical" evidence="9">
    <location>
        <begin position="257"/>
        <end position="277"/>
    </location>
</feature>
<keyword evidence="10" id="KW-1185">Reference proteome</keyword>
<keyword evidence="7" id="KW-0675">Receptor</keyword>
<feature type="transmembrane region" description="Helical" evidence="9">
    <location>
        <begin position="128"/>
        <end position="147"/>
    </location>
</feature>
<dbReference type="PANTHER" id="PTHR21421:SF29">
    <property type="entry name" value="GUSTATORY RECEPTOR 5A FOR TREHALOSE-RELATED"/>
    <property type="match status" value="1"/>
</dbReference>
<dbReference type="RefSeq" id="XP_052131462.1">
    <property type="nucleotide sequence ID" value="XM_052275502.1"/>
</dbReference>
<protein>
    <submittedName>
        <fullName evidence="11">Gustatory receptor 5a for trehalose-like</fullName>
    </submittedName>
</protein>
<dbReference type="KEGG" id="foc:113206460"/>
<accession>A0A9C6X989</accession>
<evidence type="ECO:0000256" key="7">
    <source>
        <dbReference type="ARBA" id="ARBA00023170"/>
    </source>
</evidence>
<dbReference type="OrthoDB" id="5800391at2759"/>
<evidence type="ECO:0000256" key="9">
    <source>
        <dbReference type="SAM" id="Phobius"/>
    </source>
</evidence>
<reference evidence="11" key="1">
    <citation type="submission" date="2025-08" db="UniProtKB">
        <authorList>
            <consortium name="RefSeq"/>
        </authorList>
    </citation>
    <scope>IDENTIFICATION</scope>
    <source>
        <tissue evidence="11">Whole organism</tissue>
    </source>
</reference>
<dbReference type="GeneID" id="113206460"/>
<dbReference type="Pfam" id="PF06151">
    <property type="entry name" value="Trehalose_recp"/>
    <property type="match status" value="1"/>
</dbReference>
<feature type="transmembrane region" description="Helical" evidence="9">
    <location>
        <begin position="159"/>
        <end position="178"/>
    </location>
</feature>
<comment type="subcellular location">
    <subcellularLocation>
        <location evidence="1">Cell membrane</location>
        <topology evidence="1">Multi-pass membrane protein</topology>
    </subcellularLocation>
</comment>
<dbReference type="PANTHER" id="PTHR21421">
    <property type="entry name" value="GUSTATORY RECEPTOR"/>
    <property type="match status" value="1"/>
</dbReference>
<organism evidence="10 11">
    <name type="scientific">Frankliniella occidentalis</name>
    <name type="common">Western flower thrips</name>
    <name type="synonym">Euthrips occidentalis</name>
    <dbReference type="NCBI Taxonomy" id="133901"/>
    <lineage>
        <taxon>Eukaryota</taxon>
        <taxon>Metazoa</taxon>
        <taxon>Ecdysozoa</taxon>
        <taxon>Arthropoda</taxon>
        <taxon>Hexapoda</taxon>
        <taxon>Insecta</taxon>
        <taxon>Pterygota</taxon>
        <taxon>Neoptera</taxon>
        <taxon>Paraneoptera</taxon>
        <taxon>Thysanoptera</taxon>
        <taxon>Terebrantia</taxon>
        <taxon>Thripoidea</taxon>
        <taxon>Thripidae</taxon>
        <taxon>Frankliniella</taxon>
    </lineage>
</organism>
<dbReference type="InterPro" id="IPR009318">
    <property type="entry name" value="Gustatory_rcpt"/>
</dbReference>
<evidence type="ECO:0000256" key="6">
    <source>
        <dbReference type="ARBA" id="ARBA00023136"/>
    </source>
</evidence>
<sequence>MSTTGSARRGTWRFGSVHNLPALSGPEAPGGGPGAHAGVPEQGRTRAWTLPTKPVAVVPSRGLLLAVGPRLQGLQDASDQLKDDRDEGSAILRALRPALTVAQVFGLLPVSKPSDARHAVFRWKSARTALAVTIIVGAVLESMLALMRMVETGIKYSTSVHAIFFVVTSVGQMLFLHMSGQWHGLLVDLARVDGTCQRAYGEPGRLRARTLAVTVVALSLAAVEHTLSMLGSLYFVWPCYQRGGILFVWQGYFLTKYLKTFTVTAFATWKATLLLLLQFINVFVWNFMDLFVALFAMGLSSRFRQVNAELQATKTEVLSSEFWKSKRKLYNELADLVRRVDDVIGPLILVSYATDLYFICLQLLSLVNPSGVSVYHQAFFSFSMGYLILRMTFMTHAAANIHEESRGPKEVLFALPTGAYSVEAERFLMQVLTDNVAFTGCNFFSISRSFLLKVAGTIVTYAVVLVQFNSKEANPDAAQSNGTILCTCEDISRDYKC</sequence>
<keyword evidence="5 9" id="KW-1133">Transmembrane helix</keyword>
<evidence type="ECO:0000256" key="8">
    <source>
        <dbReference type="SAM" id="MobiDB-lite"/>
    </source>
</evidence>
<evidence type="ECO:0000256" key="4">
    <source>
        <dbReference type="ARBA" id="ARBA00022692"/>
    </source>
</evidence>
<keyword evidence="3" id="KW-1003">Cell membrane</keyword>
<feature type="transmembrane region" description="Helical" evidence="9">
    <location>
        <begin position="283"/>
        <end position="300"/>
    </location>
</feature>
<evidence type="ECO:0000256" key="2">
    <source>
        <dbReference type="ARBA" id="ARBA00005327"/>
    </source>
</evidence>